<accession>A0AAV9J6L8</accession>
<dbReference type="EMBL" id="JAVFHQ010000064">
    <property type="protein sequence ID" value="KAK4540619.1"/>
    <property type="molecule type" value="Genomic_DNA"/>
</dbReference>
<dbReference type="Proteomes" id="UP001324427">
    <property type="component" value="Unassembled WGS sequence"/>
</dbReference>
<feature type="region of interest" description="Disordered" evidence="1">
    <location>
        <begin position="106"/>
        <end position="128"/>
    </location>
</feature>
<dbReference type="InterPro" id="IPR001810">
    <property type="entry name" value="F-box_dom"/>
</dbReference>
<keyword evidence="4" id="KW-1185">Reference proteome</keyword>
<dbReference type="AlphaFoldDB" id="A0AAV9J6L8"/>
<feature type="domain" description="F-box" evidence="2">
    <location>
        <begin position="16"/>
        <end position="65"/>
    </location>
</feature>
<dbReference type="InterPro" id="IPR032675">
    <property type="entry name" value="LRR_dom_sf"/>
</dbReference>
<evidence type="ECO:0000313" key="3">
    <source>
        <dbReference type="EMBL" id="KAK4540619.1"/>
    </source>
</evidence>
<protein>
    <recommendedName>
        <fullName evidence="2">F-box domain-containing protein</fullName>
    </recommendedName>
</protein>
<gene>
    <name evidence="3" type="ORF">LTR36_009049</name>
</gene>
<dbReference type="PROSITE" id="PS50181">
    <property type="entry name" value="FBOX"/>
    <property type="match status" value="1"/>
</dbReference>
<reference evidence="3 4" key="1">
    <citation type="submission" date="2021-11" db="EMBL/GenBank/DDBJ databases">
        <title>Black yeast isolated from Biological Soil Crust.</title>
        <authorList>
            <person name="Kurbessoian T."/>
        </authorList>
    </citation>
    <scope>NUCLEOTIDE SEQUENCE [LARGE SCALE GENOMIC DNA]</scope>
    <source>
        <strain evidence="3 4">CCFEE 5522</strain>
    </source>
</reference>
<comment type="caution">
    <text evidence="3">The sequence shown here is derived from an EMBL/GenBank/DDBJ whole genome shotgun (WGS) entry which is preliminary data.</text>
</comment>
<evidence type="ECO:0000313" key="4">
    <source>
        <dbReference type="Proteomes" id="UP001324427"/>
    </source>
</evidence>
<sequence>MATIALLFAMTEPGSQSRLLALPAELFERVAELTPAEDLPQLRLTCRDAAAKVERTFINAHFTDRGFLLCSKESLQTAVDIARHPRFGPAMGRIVLYVDRIDDTPIADPLSHDQDPRVHFQQSRERDRFDTARQKLARQHREMVERKHDANLLTVLFSLCRRYGTTGSISVEAYQTRDETGGPPGPPGPTPYGHYTIVRETQGDFGDASALDSNCVSTVIDALALSAYTPTRLCLGGRWWSTSLHSLVGVLQQGLNATHILSHLKILELTVWTLWGWQDEDAEQDSQSLVELLTGATQLQRLSIMVELREPHLPPVFHGIGVATVPMFAALSEIGEQHLQHLEVLSLWWHEVHHQAIAKFITSHRKLQHLEMWRCTFVERCWDREGDEGIEDYMRRTIGLEVVEADECTMNNWTRKNAEDGEEDEEESEE</sequence>
<feature type="compositionally biased region" description="Basic and acidic residues" evidence="1">
    <location>
        <begin position="110"/>
        <end position="128"/>
    </location>
</feature>
<proteinExistence type="predicted"/>
<name>A0AAV9J6L8_9PEZI</name>
<organism evidence="3 4">
    <name type="scientific">Oleoguttula mirabilis</name>
    <dbReference type="NCBI Taxonomy" id="1507867"/>
    <lineage>
        <taxon>Eukaryota</taxon>
        <taxon>Fungi</taxon>
        <taxon>Dikarya</taxon>
        <taxon>Ascomycota</taxon>
        <taxon>Pezizomycotina</taxon>
        <taxon>Dothideomycetes</taxon>
        <taxon>Dothideomycetidae</taxon>
        <taxon>Mycosphaerellales</taxon>
        <taxon>Teratosphaeriaceae</taxon>
        <taxon>Oleoguttula</taxon>
    </lineage>
</organism>
<evidence type="ECO:0000256" key="1">
    <source>
        <dbReference type="SAM" id="MobiDB-lite"/>
    </source>
</evidence>
<dbReference type="Gene3D" id="3.80.10.10">
    <property type="entry name" value="Ribonuclease Inhibitor"/>
    <property type="match status" value="1"/>
</dbReference>
<evidence type="ECO:0000259" key="2">
    <source>
        <dbReference type="PROSITE" id="PS50181"/>
    </source>
</evidence>